<dbReference type="AlphaFoldDB" id="A0A3P6C6N6"/>
<dbReference type="SMART" id="SM00256">
    <property type="entry name" value="FBOX"/>
    <property type="match status" value="1"/>
</dbReference>
<dbReference type="InterPro" id="IPR053781">
    <property type="entry name" value="F-box_AtFBL13-like"/>
</dbReference>
<dbReference type="PROSITE" id="PS50181">
    <property type="entry name" value="FBOX"/>
    <property type="match status" value="1"/>
</dbReference>
<proteinExistence type="predicted"/>
<dbReference type="InterPro" id="IPR006566">
    <property type="entry name" value="FBD"/>
</dbReference>
<dbReference type="PANTHER" id="PTHR31293">
    <property type="entry name" value="RNI-LIKE SUPERFAMILY PROTEIN"/>
    <property type="match status" value="1"/>
</dbReference>
<name>A0A3P6C6N6_BRAOL</name>
<evidence type="ECO:0000313" key="3">
    <source>
        <dbReference type="EMBL" id="VDD13933.1"/>
    </source>
</evidence>
<feature type="region of interest" description="Disordered" evidence="1">
    <location>
        <begin position="275"/>
        <end position="297"/>
    </location>
</feature>
<dbReference type="EMBL" id="LR031873">
    <property type="protein sequence ID" value="VDD13933.1"/>
    <property type="molecule type" value="Genomic_DNA"/>
</dbReference>
<dbReference type="SUPFAM" id="SSF81383">
    <property type="entry name" value="F-box domain"/>
    <property type="match status" value="1"/>
</dbReference>
<evidence type="ECO:0000256" key="1">
    <source>
        <dbReference type="SAM" id="MobiDB-lite"/>
    </source>
</evidence>
<dbReference type="SMART" id="SM00579">
    <property type="entry name" value="FBD"/>
    <property type="match status" value="1"/>
</dbReference>
<dbReference type="InterPro" id="IPR055294">
    <property type="entry name" value="FBL60-like"/>
</dbReference>
<dbReference type="InterPro" id="IPR001810">
    <property type="entry name" value="F-box_dom"/>
</dbReference>
<dbReference type="Gene3D" id="1.20.1280.50">
    <property type="match status" value="1"/>
</dbReference>
<gene>
    <name evidence="3" type="ORF">BOLC4T27399H</name>
</gene>
<dbReference type="CDD" id="cd22160">
    <property type="entry name" value="F-box_AtFBL13-like"/>
    <property type="match status" value="1"/>
</dbReference>
<protein>
    <recommendedName>
        <fullName evidence="2">F-box domain-containing protein</fullName>
    </recommendedName>
</protein>
<dbReference type="InterPro" id="IPR013101">
    <property type="entry name" value="LRR_PRU1-like"/>
</dbReference>
<evidence type="ECO:0000259" key="2">
    <source>
        <dbReference type="PROSITE" id="PS50181"/>
    </source>
</evidence>
<dbReference type="Pfam" id="PF07723">
    <property type="entry name" value="LRR_2"/>
    <property type="match status" value="1"/>
</dbReference>
<feature type="domain" description="F-box" evidence="2">
    <location>
        <begin position="8"/>
        <end position="45"/>
    </location>
</feature>
<sequence>MSVQRVSTDSISSLPDEVLGKVLSLLPTKQAASTTVLSKRWRNLLSLVDSLDLSDDATATGDPRGFPNFVDKTLALLRNSSIIKRFSLRCEHTHDASRVDNWIRTVLDRRSFSELHLESEYIHVIETKSFASDTLVKLTLSDGFCLAAAGHLPPGGGVFFPKLRTLSLVSVGFGDSQAYGYLIAGCPLLEELFVHTLVPPSDSRWMVLRGNIAVVNPSVERLTVSYPFRRREPPDDCQVFRTPRLVCLDYSGYAAGLYHVDFTYRLDLRKGRLLDEDEDSSNDDDADEYDDDDDDDDILPDVTNLVAGIINVKTLHLSPKSLEVFHLYCKSMPVFHKLLTLSFESDKERGWQVVPLLLNNSPNLETLVIKVGRPCAPITDRCGEACVCIARKKMEEEVCCLSTCQVKVLKVSGYRGTRRELNQMKHFLGNLKCLETVKVGVEVENHREDKNVNKNYQRITNALTKLPIASSNPFLFIYPLCN</sequence>
<dbReference type="Pfam" id="PF00646">
    <property type="entry name" value="F-box"/>
    <property type="match status" value="1"/>
</dbReference>
<dbReference type="PANTHER" id="PTHR31293:SF23">
    <property type="entry name" value="F-BOX DOMAIN-CONTAINING PROTEIN"/>
    <property type="match status" value="1"/>
</dbReference>
<dbReference type="InterPro" id="IPR036047">
    <property type="entry name" value="F-box-like_dom_sf"/>
</dbReference>
<organism evidence="3">
    <name type="scientific">Brassica oleracea</name>
    <name type="common">Wild cabbage</name>
    <dbReference type="NCBI Taxonomy" id="3712"/>
    <lineage>
        <taxon>Eukaryota</taxon>
        <taxon>Viridiplantae</taxon>
        <taxon>Streptophyta</taxon>
        <taxon>Embryophyta</taxon>
        <taxon>Tracheophyta</taxon>
        <taxon>Spermatophyta</taxon>
        <taxon>Magnoliopsida</taxon>
        <taxon>eudicotyledons</taxon>
        <taxon>Gunneridae</taxon>
        <taxon>Pentapetalae</taxon>
        <taxon>rosids</taxon>
        <taxon>malvids</taxon>
        <taxon>Brassicales</taxon>
        <taxon>Brassicaceae</taxon>
        <taxon>Brassiceae</taxon>
        <taxon>Brassica</taxon>
    </lineage>
</organism>
<reference evidence="3" key="1">
    <citation type="submission" date="2018-11" db="EMBL/GenBank/DDBJ databases">
        <authorList>
            <consortium name="Genoscope - CEA"/>
            <person name="William W."/>
        </authorList>
    </citation>
    <scope>NUCLEOTIDE SEQUENCE</scope>
</reference>
<accession>A0A3P6C6N6</accession>